<reference evidence="4" key="1">
    <citation type="submission" date="2021-07" db="EMBL/GenBank/DDBJ databases">
        <title>Neiella marina sp. nov., isolated from the intestinal content of sea cucumber Apostichopus japonicus.</title>
        <authorList>
            <person name="Bai X."/>
        </authorList>
    </citation>
    <scope>NUCLEOTIDE SEQUENCE</scope>
    <source>
        <strain evidence="4">126</strain>
    </source>
</reference>
<feature type="binding site" evidence="2">
    <location>
        <position position="23"/>
    </location>
    <ligand>
        <name>substrate</name>
    </ligand>
</feature>
<comment type="caution">
    <text evidence="4">The sequence shown here is derived from an EMBL/GenBank/DDBJ whole genome shotgun (WGS) entry which is preliminary data.</text>
</comment>
<dbReference type="EC" id="4.2.3.3" evidence="2"/>
<dbReference type="SMART" id="SM00851">
    <property type="entry name" value="MGS"/>
    <property type="match status" value="1"/>
</dbReference>
<dbReference type="GO" id="GO:0008929">
    <property type="term" value="F:methylglyoxal synthase activity"/>
    <property type="evidence" value="ECO:0007669"/>
    <property type="project" value="UniProtKB-EC"/>
</dbReference>
<feature type="binding site" evidence="2">
    <location>
        <position position="98"/>
    </location>
    <ligand>
        <name>substrate</name>
    </ligand>
</feature>
<dbReference type="RefSeq" id="WP_220105548.1">
    <property type="nucleotide sequence ID" value="NZ_JAHZSS010000033.1"/>
</dbReference>
<comment type="similarity">
    <text evidence="1 2">Belongs to the methylglyoxal synthase family.</text>
</comment>
<dbReference type="PIRSF" id="PIRSF006614">
    <property type="entry name" value="Methylglyox_syn"/>
    <property type="match status" value="1"/>
</dbReference>
<feature type="binding site" evidence="2">
    <location>
        <position position="19"/>
    </location>
    <ligand>
        <name>substrate</name>
    </ligand>
</feature>
<dbReference type="NCBIfam" id="TIGR00160">
    <property type="entry name" value="MGSA"/>
    <property type="match status" value="1"/>
</dbReference>
<dbReference type="Proteomes" id="UP001166251">
    <property type="component" value="Unassembled WGS sequence"/>
</dbReference>
<dbReference type="NCBIfam" id="NF003559">
    <property type="entry name" value="PRK05234.1"/>
    <property type="match status" value="1"/>
</dbReference>
<dbReference type="InterPro" id="IPR004363">
    <property type="entry name" value="Methylgl_synth"/>
</dbReference>
<feature type="domain" description="MGS-like" evidence="3">
    <location>
        <begin position="6"/>
        <end position="151"/>
    </location>
</feature>
<accession>A0ABS7EKP5</accession>
<evidence type="ECO:0000256" key="2">
    <source>
        <dbReference type="HAMAP-Rule" id="MF_00549"/>
    </source>
</evidence>
<comment type="catalytic activity">
    <reaction evidence="2">
        <text>dihydroxyacetone phosphate = methylglyoxal + phosphate</text>
        <dbReference type="Rhea" id="RHEA:17937"/>
        <dbReference type="ChEBI" id="CHEBI:17158"/>
        <dbReference type="ChEBI" id="CHEBI:43474"/>
        <dbReference type="ChEBI" id="CHEBI:57642"/>
        <dbReference type="EC" id="4.2.3.3"/>
    </reaction>
</comment>
<evidence type="ECO:0000313" key="4">
    <source>
        <dbReference type="EMBL" id="MBW8192927.1"/>
    </source>
</evidence>
<dbReference type="InterPro" id="IPR036914">
    <property type="entry name" value="MGS-like_dom_sf"/>
</dbReference>
<proteinExistence type="inferred from homology"/>
<dbReference type="PANTHER" id="PTHR30492:SF0">
    <property type="entry name" value="METHYLGLYOXAL SYNTHASE"/>
    <property type="match status" value="1"/>
</dbReference>
<dbReference type="PROSITE" id="PS51855">
    <property type="entry name" value="MGS"/>
    <property type="match status" value="1"/>
</dbReference>
<protein>
    <recommendedName>
        <fullName evidence="2">Methylglyoxal synthase</fullName>
        <shortName evidence="2">MGS</shortName>
        <ecNumber evidence="2">4.2.3.3</ecNumber>
    </recommendedName>
</protein>
<dbReference type="Pfam" id="PF02142">
    <property type="entry name" value="MGS"/>
    <property type="match status" value="1"/>
</dbReference>
<dbReference type="InterPro" id="IPR011607">
    <property type="entry name" value="MGS-like_dom"/>
</dbReference>
<organism evidence="4 5">
    <name type="scientific">Neiella holothuriorum</name>
    <dbReference type="NCBI Taxonomy" id="2870530"/>
    <lineage>
        <taxon>Bacteria</taxon>
        <taxon>Pseudomonadati</taxon>
        <taxon>Pseudomonadota</taxon>
        <taxon>Gammaproteobacteria</taxon>
        <taxon>Alteromonadales</taxon>
        <taxon>Echinimonadaceae</taxon>
        <taxon>Neiella</taxon>
    </lineage>
</organism>
<feature type="active site" description="Proton donor/acceptor" evidence="2">
    <location>
        <position position="71"/>
    </location>
</feature>
<dbReference type="HAMAP" id="MF_00549">
    <property type="entry name" value="Methylglyoxal_synth"/>
    <property type="match status" value="1"/>
</dbReference>
<evidence type="ECO:0000313" key="5">
    <source>
        <dbReference type="Proteomes" id="UP001166251"/>
    </source>
</evidence>
<feature type="binding site" evidence="2">
    <location>
        <begin position="45"/>
        <end position="48"/>
    </location>
    <ligand>
        <name>substrate</name>
    </ligand>
</feature>
<dbReference type="SUPFAM" id="SSF52335">
    <property type="entry name" value="Methylglyoxal synthase-like"/>
    <property type="match status" value="1"/>
</dbReference>
<dbReference type="InterPro" id="IPR018148">
    <property type="entry name" value="Methylglyoxal_synth_AS"/>
</dbReference>
<gene>
    <name evidence="2" type="primary">mgsA</name>
    <name evidence="4" type="ORF">K0504_17975</name>
</gene>
<dbReference type="EMBL" id="JAHZSS010000033">
    <property type="protein sequence ID" value="MBW8192927.1"/>
    <property type="molecule type" value="Genomic_DNA"/>
</dbReference>
<dbReference type="CDD" id="cd01422">
    <property type="entry name" value="MGS"/>
    <property type="match status" value="1"/>
</dbReference>
<evidence type="ECO:0000259" key="3">
    <source>
        <dbReference type="PROSITE" id="PS51855"/>
    </source>
</evidence>
<name>A0ABS7EKP5_9GAMM</name>
<dbReference type="PANTHER" id="PTHR30492">
    <property type="entry name" value="METHYLGLYOXAL SYNTHASE"/>
    <property type="match status" value="1"/>
</dbReference>
<sequence length="151" mass="16566">MDKTTRMLPARKRIALVAHDHMKAELLEWVTTRKEQLIQHQLFGTGTTGTLVAKATGIEVTCMLSGPMGGDQQLGAQIAEGAVDIMIFFWDPLDAVPHDPDVKALLRLAAVWNIPVACNPASADFLMESPLLNQEYATSVPDYASYLQSRT</sequence>
<feature type="binding site" evidence="2">
    <location>
        <begin position="65"/>
        <end position="66"/>
    </location>
    <ligand>
        <name>substrate</name>
    </ligand>
</feature>
<comment type="function">
    <text evidence="2">Catalyzes the formation of methylglyoxal from dihydroxyacetone phosphate.</text>
</comment>
<evidence type="ECO:0000256" key="1">
    <source>
        <dbReference type="ARBA" id="ARBA00006287"/>
    </source>
</evidence>
<dbReference type="Gene3D" id="3.40.50.1380">
    <property type="entry name" value="Methylglyoxal synthase-like domain"/>
    <property type="match status" value="1"/>
</dbReference>
<keyword evidence="2 4" id="KW-0456">Lyase</keyword>
<keyword evidence="5" id="KW-1185">Reference proteome</keyword>
<dbReference type="PROSITE" id="PS01335">
    <property type="entry name" value="METHYLGLYOXAL_SYNTH"/>
    <property type="match status" value="1"/>
</dbReference>